<dbReference type="GO" id="GO:0005737">
    <property type="term" value="C:cytoplasm"/>
    <property type="evidence" value="ECO:0007669"/>
    <property type="project" value="InterPro"/>
</dbReference>
<dbReference type="PROSITE" id="PS50861">
    <property type="entry name" value="AA_TRNA_LIGASE_II_GLYAB"/>
    <property type="match status" value="1"/>
</dbReference>
<dbReference type="GO" id="GO:0006426">
    <property type="term" value="P:glycyl-tRNA aminoacylation"/>
    <property type="evidence" value="ECO:0007669"/>
    <property type="project" value="InterPro"/>
</dbReference>
<sequence>MFLPQVIKDQLPDDIVNLILAFLPKKRRKTHISPSLQRELERLQKLTLKGKTGMYLREFDNFSID</sequence>
<protein>
    <submittedName>
        <fullName evidence="1">Uncharacterized protein</fullName>
    </submittedName>
</protein>
<dbReference type="AlphaFoldDB" id="A0A6C0AI51"/>
<accession>A0A6C0AI51</accession>
<proteinExistence type="predicted"/>
<name>A0A6C0AI51_9ZZZZ</name>
<evidence type="ECO:0000313" key="1">
    <source>
        <dbReference type="EMBL" id="QHS79336.1"/>
    </source>
</evidence>
<organism evidence="1">
    <name type="scientific">viral metagenome</name>
    <dbReference type="NCBI Taxonomy" id="1070528"/>
    <lineage>
        <taxon>unclassified sequences</taxon>
        <taxon>metagenomes</taxon>
        <taxon>organismal metagenomes</taxon>
    </lineage>
</organism>
<reference evidence="1" key="1">
    <citation type="journal article" date="2020" name="Nature">
        <title>Giant virus diversity and host interactions through global metagenomics.</title>
        <authorList>
            <person name="Schulz F."/>
            <person name="Roux S."/>
            <person name="Paez-Espino D."/>
            <person name="Jungbluth S."/>
            <person name="Walsh D.A."/>
            <person name="Denef V.J."/>
            <person name="McMahon K.D."/>
            <person name="Konstantinidis K.T."/>
            <person name="Eloe-Fadrosh E.A."/>
            <person name="Kyrpides N.C."/>
            <person name="Woyke T."/>
        </authorList>
    </citation>
    <scope>NUCLEOTIDE SEQUENCE</scope>
    <source>
        <strain evidence="1">GVMAG-S-1035237-23</strain>
    </source>
</reference>
<dbReference type="InterPro" id="IPR006194">
    <property type="entry name" value="Gly-tRNA-synth_heterodimer"/>
</dbReference>
<dbReference type="EMBL" id="MN740642">
    <property type="protein sequence ID" value="QHS79336.1"/>
    <property type="molecule type" value="Genomic_DNA"/>
</dbReference>
<dbReference type="GO" id="GO:0005524">
    <property type="term" value="F:ATP binding"/>
    <property type="evidence" value="ECO:0007669"/>
    <property type="project" value="InterPro"/>
</dbReference>
<dbReference type="GO" id="GO:0004820">
    <property type="term" value="F:glycine-tRNA ligase activity"/>
    <property type="evidence" value="ECO:0007669"/>
    <property type="project" value="InterPro"/>
</dbReference>